<dbReference type="SUPFAM" id="SSF49785">
    <property type="entry name" value="Galactose-binding domain-like"/>
    <property type="match status" value="1"/>
</dbReference>
<dbReference type="InterPro" id="IPR000421">
    <property type="entry name" value="FA58C"/>
</dbReference>
<dbReference type="PROSITE" id="PS50022">
    <property type="entry name" value="FA58C_3"/>
    <property type="match status" value="1"/>
</dbReference>
<keyword evidence="3" id="KW-1185">Reference proteome</keyword>
<gene>
    <name evidence="2" type="ORF">F0U60_16730</name>
</gene>
<sequence>MLLIIVGTACGAPDTTAAEGTPETLETFTTTADALTVQNCSPLPTSSVLASGDDGAGSVANNTRDDRLDTRWSALGKGVWIDYDLGSVQSLSGAAIAWHQGNTRVNTFTLYVSTDGVNYTQVYTGKSSGTTTAAETYTFATRTARRLRITVYGNTLNDWASIAEARVCGAPATGSSVVWRGDFETGNISQWTSTQMVSADRLQVISSPVRSGKYALKATVRQGDDPINSSGNRNELVKMTREAVGSEYYYRWSTMFASDFPSVKTWQLFTQWHHEGSSGSPPLEFYVYGEEIRLNIGGDPGTLVWKAPLVRGQWQDFILHVKWSPEASVGFVELYHNGQLVLPKRNIATMFPGMLNYLKVGLYRSDTVTQVGVVYHDGWIMARTLADVL</sequence>
<protein>
    <submittedName>
        <fullName evidence="2">Carbohydrate-binding protein</fullName>
    </submittedName>
</protein>
<feature type="domain" description="F5/8 type C" evidence="1">
    <location>
        <begin position="30"/>
        <end position="170"/>
    </location>
</feature>
<dbReference type="InterPro" id="IPR008979">
    <property type="entry name" value="Galactose-bd-like_sf"/>
</dbReference>
<proteinExistence type="predicted"/>
<dbReference type="Gene3D" id="2.60.120.200">
    <property type="match status" value="1"/>
</dbReference>
<dbReference type="Proteomes" id="UP001611383">
    <property type="component" value="Chromosome"/>
</dbReference>
<name>A0ABY9XAT6_9BACT</name>
<dbReference type="InterPro" id="IPR025975">
    <property type="entry name" value="Polysacc_lyase"/>
</dbReference>
<evidence type="ECO:0000259" key="1">
    <source>
        <dbReference type="PROSITE" id="PS50022"/>
    </source>
</evidence>
<dbReference type="EMBL" id="CP043494">
    <property type="protein sequence ID" value="WNG52439.1"/>
    <property type="molecule type" value="Genomic_DNA"/>
</dbReference>
<dbReference type="Pfam" id="PF14099">
    <property type="entry name" value="Polysacc_lyase"/>
    <property type="match status" value="1"/>
</dbReference>
<accession>A0ABY9XAT6</accession>
<dbReference type="Pfam" id="PF00754">
    <property type="entry name" value="F5_F8_type_C"/>
    <property type="match status" value="1"/>
</dbReference>
<dbReference type="Gene3D" id="2.60.120.260">
    <property type="entry name" value="Galactose-binding domain-like"/>
    <property type="match status" value="1"/>
</dbReference>
<evidence type="ECO:0000313" key="2">
    <source>
        <dbReference type="EMBL" id="WNG52439.1"/>
    </source>
</evidence>
<evidence type="ECO:0000313" key="3">
    <source>
        <dbReference type="Proteomes" id="UP001611383"/>
    </source>
</evidence>
<organism evidence="2 3">
    <name type="scientific">Archangium minus</name>
    <dbReference type="NCBI Taxonomy" id="83450"/>
    <lineage>
        <taxon>Bacteria</taxon>
        <taxon>Pseudomonadati</taxon>
        <taxon>Myxococcota</taxon>
        <taxon>Myxococcia</taxon>
        <taxon>Myxococcales</taxon>
        <taxon>Cystobacterineae</taxon>
        <taxon>Archangiaceae</taxon>
        <taxon>Archangium</taxon>
    </lineage>
</organism>
<reference evidence="2 3" key="1">
    <citation type="submission" date="2019-08" db="EMBL/GenBank/DDBJ databases">
        <title>Archangium and Cystobacter genomes.</title>
        <authorList>
            <person name="Chen I.-C.K."/>
            <person name="Wielgoss S."/>
        </authorList>
    </citation>
    <scope>NUCLEOTIDE SEQUENCE [LARGE SCALE GENOMIC DNA]</scope>
    <source>
        <strain evidence="2 3">Cbm 6</strain>
    </source>
</reference>